<dbReference type="PANTHER" id="PTHR43667:SF1">
    <property type="entry name" value="CYCLOPROPANE-FATTY-ACYL-PHOSPHOLIPID SYNTHASE"/>
    <property type="match status" value="1"/>
</dbReference>
<dbReference type="Proteomes" id="UP001335183">
    <property type="component" value="Chromosome"/>
</dbReference>
<dbReference type="PANTHER" id="PTHR43667">
    <property type="entry name" value="CYCLOPROPANE-FATTY-ACYL-PHOSPHOLIPID SYNTHASE"/>
    <property type="match status" value="1"/>
</dbReference>
<evidence type="ECO:0000256" key="3">
    <source>
        <dbReference type="ARBA" id="ARBA00022679"/>
    </source>
</evidence>
<reference evidence="6 7" key="1">
    <citation type="submission" date="2024-02" db="EMBL/GenBank/DDBJ databases">
        <title>The whole genome sequence of five bacterial samples isolated from Abu Dhabi Sabkha-shore region.</title>
        <authorList>
            <person name="Sudalaimuthuasari N."/>
            <person name="Sarfraz B."/>
            <person name="Tuyisabe J.D."/>
            <person name="Mugisha Ntwali L.D.M."/>
            <person name="Ali A.I.A.A."/>
            <person name="Almansoori S.Z.A."/>
            <person name="Alajami H.S.A."/>
            <person name="Almeqbaali A.A.S."/>
            <person name="Kundu B."/>
            <person name="Saeed E.E."/>
            <person name="Sukumarinath V."/>
            <person name="Mishra A.K."/>
            <person name="Hazzouri K.M."/>
            <person name="Almaskari R."/>
            <person name="Sharma A.K."/>
            <person name="Amiri K.M.A."/>
        </authorList>
    </citation>
    <scope>NUCLEOTIDE SEQUENCE [LARGE SCALE GENOMIC DNA]</scope>
    <source>
        <strain evidence="7">kcgeb_sd</strain>
    </source>
</reference>
<dbReference type="SUPFAM" id="SSF53335">
    <property type="entry name" value="S-adenosyl-L-methionine-dependent methyltransferases"/>
    <property type="match status" value="1"/>
</dbReference>
<comment type="similarity">
    <text evidence="1">Belongs to the CFA/CMAS family.</text>
</comment>
<keyword evidence="7" id="KW-1185">Reference proteome</keyword>
<keyword evidence="2 6" id="KW-0489">Methyltransferase</keyword>
<dbReference type="EC" id="2.1.1.-" evidence="6"/>
<evidence type="ECO:0000256" key="1">
    <source>
        <dbReference type="ARBA" id="ARBA00010815"/>
    </source>
</evidence>
<protein>
    <submittedName>
        <fullName evidence="6">Cyclopropane-fatty-acyl-phospholipid synthase family protein</fullName>
        <ecNumber evidence="6">2.1.1.-</ecNumber>
    </submittedName>
</protein>
<organism evidence="6 7">
    <name type="scientific">Pelagerythrobacter marensis</name>
    <dbReference type="NCBI Taxonomy" id="543877"/>
    <lineage>
        <taxon>Bacteria</taxon>
        <taxon>Pseudomonadati</taxon>
        <taxon>Pseudomonadota</taxon>
        <taxon>Alphaproteobacteria</taxon>
        <taxon>Sphingomonadales</taxon>
        <taxon>Erythrobacteraceae</taxon>
        <taxon>Pelagerythrobacter</taxon>
    </lineage>
</organism>
<dbReference type="Pfam" id="PF02353">
    <property type="entry name" value="CMAS"/>
    <property type="match status" value="1"/>
</dbReference>
<evidence type="ECO:0000256" key="4">
    <source>
        <dbReference type="ARBA" id="ARBA00022691"/>
    </source>
</evidence>
<evidence type="ECO:0000313" key="7">
    <source>
        <dbReference type="Proteomes" id="UP001335183"/>
    </source>
</evidence>
<dbReference type="InterPro" id="IPR029063">
    <property type="entry name" value="SAM-dependent_MTases_sf"/>
</dbReference>
<keyword evidence="5" id="KW-0443">Lipid metabolism</keyword>
<dbReference type="CDD" id="cd02440">
    <property type="entry name" value="AdoMet_MTases"/>
    <property type="match status" value="1"/>
</dbReference>
<dbReference type="EMBL" id="CP144918">
    <property type="protein sequence ID" value="WWA46144.1"/>
    <property type="molecule type" value="Genomic_DNA"/>
</dbReference>
<dbReference type="Gene3D" id="3.40.50.150">
    <property type="entry name" value="Vaccinia Virus protein VP39"/>
    <property type="match status" value="1"/>
</dbReference>
<name>A0ABZ2D1S0_9SPHN</name>
<gene>
    <name evidence="6" type="ORF">V5F89_07530</name>
</gene>
<sequence length="454" mass="51671">MTGPGGSGEACREARGDTAAMWLLDKFLTQAIKRGRMVVTDHDGKERSYGPSPEDMDARGPIRITLTDKRAAGHIARYPQLGAGEAYMWGWLVVEPPHDIRDLVLFVTENTKSVGDRAIQSQGFLRKAAQKAIAKLDGVNLRGKARANAEHTYNLTRQLYERFLDEDRQYTMAYYRDPSNTLEQAQMDKKAHIAAKLHLEAGKCEGMRVLDIGCGWGGLALYLHKMYGVEVLGVALAPDQIAFCQERAKAEGVDDKVKFALMDYRDVEGQFDRITSVGLLEHVGTIHYPQFFRHTHKLLKPDGVMFSHCCGRAGPPGYTDAWTRKYIFPGGYIPALSELVTESEKAGWEVADVEAMRFHYAHTLEEWYARTVMHKDEIVAMYDETFYRMWLFYLAGAEQSFRHGNMVNWQVQYVKDRGAIPMTRDYMYEESARLRDRGDIPTWRFDPALREAAE</sequence>
<dbReference type="InterPro" id="IPR050723">
    <property type="entry name" value="CFA/CMAS"/>
</dbReference>
<keyword evidence="4" id="KW-0949">S-adenosyl-L-methionine</keyword>
<accession>A0ABZ2D1S0</accession>
<dbReference type="GO" id="GO:0032259">
    <property type="term" value="P:methylation"/>
    <property type="evidence" value="ECO:0007669"/>
    <property type="project" value="UniProtKB-KW"/>
</dbReference>
<evidence type="ECO:0000256" key="5">
    <source>
        <dbReference type="ARBA" id="ARBA00023098"/>
    </source>
</evidence>
<dbReference type="PIRSF" id="PIRSF003085">
    <property type="entry name" value="CMAS"/>
    <property type="match status" value="1"/>
</dbReference>
<keyword evidence="3 6" id="KW-0808">Transferase</keyword>
<evidence type="ECO:0000313" key="6">
    <source>
        <dbReference type="EMBL" id="WWA46144.1"/>
    </source>
</evidence>
<evidence type="ECO:0000256" key="2">
    <source>
        <dbReference type="ARBA" id="ARBA00022603"/>
    </source>
</evidence>
<dbReference type="InterPro" id="IPR003333">
    <property type="entry name" value="CMAS"/>
</dbReference>
<dbReference type="GO" id="GO:0008168">
    <property type="term" value="F:methyltransferase activity"/>
    <property type="evidence" value="ECO:0007669"/>
    <property type="project" value="UniProtKB-KW"/>
</dbReference>
<proteinExistence type="inferred from homology"/>